<keyword evidence="1 5" id="KW-0597">Phosphoprotein</keyword>
<keyword evidence="2" id="KW-0805">Transcription regulation</keyword>
<gene>
    <name evidence="9" type="ORF">OG222_25655</name>
</gene>
<dbReference type="InterPro" id="IPR058245">
    <property type="entry name" value="NreC/VraR/RcsB-like_REC"/>
</dbReference>
<dbReference type="PANTHER" id="PTHR43214">
    <property type="entry name" value="TWO-COMPONENT RESPONSE REGULATOR"/>
    <property type="match status" value="1"/>
</dbReference>
<evidence type="ECO:0000256" key="1">
    <source>
        <dbReference type="ARBA" id="ARBA00022553"/>
    </source>
</evidence>
<dbReference type="Pfam" id="PF00196">
    <property type="entry name" value="GerE"/>
    <property type="match status" value="1"/>
</dbReference>
<dbReference type="PROSITE" id="PS00622">
    <property type="entry name" value="HTH_LUXR_1"/>
    <property type="match status" value="1"/>
</dbReference>
<dbReference type="InterPro" id="IPR011006">
    <property type="entry name" value="CheY-like_superfamily"/>
</dbReference>
<dbReference type="EMBL" id="CP108169">
    <property type="protein sequence ID" value="WTQ76276.1"/>
    <property type="molecule type" value="Genomic_DNA"/>
</dbReference>
<evidence type="ECO:0000256" key="5">
    <source>
        <dbReference type="PROSITE-ProRule" id="PRU00169"/>
    </source>
</evidence>
<dbReference type="CDD" id="cd06170">
    <property type="entry name" value="LuxR_C_like"/>
    <property type="match status" value="1"/>
</dbReference>
<proteinExistence type="predicted"/>
<dbReference type="InterPro" id="IPR001789">
    <property type="entry name" value="Sig_transdc_resp-reg_receiver"/>
</dbReference>
<feature type="domain" description="Response regulatory" evidence="8">
    <location>
        <begin position="4"/>
        <end position="119"/>
    </location>
</feature>
<evidence type="ECO:0000256" key="4">
    <source>
        <dbReference type="ARBA" id="ARBA00023163"/>
    </source>
</evidence>
<feature type="domain" description="HTH luxR-type" evidence="7">
    <location>
        <begin position="149"/>
        <end position="214"/>
    </location>
</feature>
<dbReference type="Pfam" id="PF00072">
    <property type="entry name" value="Response_reg"/>
    <property type="match status" value="1"/>
</dbReference>
<dbReference type="PROSITE" id="PS50043">
    <property type="entry name" value="HTH_LUXR_2"/>
    <property type="match status" value="1"/>
</dbReference>
<feature type="modified residue" description="4-aspartylphosphate" evidence="5">
    <location>
        <position position="55"/>
    </location>
</feature>
<dbReference type="InterPro" id="IPR000792">
    <property type="entry name" value="Tscrpt_reg_LuxR_C"/>
</dbReference>
<dbReference type="PROSITE" id="PS50110">
    <property type="entry name" value="RESPONSE_REGULATORY"/>
    <property type="match status" value="1"/>
</dbReference>
<keyword evidence="3" id="KW-0238">DNA-binding</keyword>
<dbReference type="AlphaFoldDB" id="A0AAU1LYQ0"/>
<dbReference type="GO" id="GO:0003677">
    <property type="term" value="F:DNA binding"/>
    <property type="evidence" value="ECO:0007669"/>
    <property type="project" value="UniProtKB-KW"/>
</dbReference>
<evidence type="ECO:0000256" key="6">
    <source>
        <dbReference type="SAM" id="MobiDB-lite"/>
    </source>
</evidence>
<evidence type="ECO:0000259" key="8">
    <source>
        <dbReference type="PROSITE" id="PS50110"/>
    </source>
</evidence>
<sequence>MTIRVVVADDQELVRSGFAMILDAQPDIEVLAEAADGAQALHAVRALRPDVALLDIRMPVMDGIEACRAISAGSDCRTVMLTTFDSDEYVYEALHAGASGFLLKDVRRDDLVHAVRVVAAGDSLVAPSVARRLIAEYTSRPVASRPAREPALLDALTARERETLLHLARGLSNAEIAAALVVSEHTVKTHVGNVLSKLGLRDRIQAVICAYETGLVAPSYEPGPVAPSYEPGPVAPSYEPGPVTPSREPGPVAPSPGGGTAAGSPARVRRTPPHDPSLG</sequence>
<dbReference type="InterPro" id="IPR016032">
    <property type="entry name" value="Sig_transdc_resp-reg_C-effctor"/>
</dbReference>
<accession>A0AAU1LYQ0</accession>
<name>A0AAU1LYQ0_9ACTN</name>
<evidence type="ECO:0000259" key="7">
    <source>
        <dbReference type="PROSITE" id="PS50043"/>
    </source>
</evidence>
<dbReference type="SMART" id="SM00421">
    <property type="entry name" value="HTH_LUXR"/>
    <property type="match status" value="1"/>
</dbReference>
<dbReference type="GO" id="GO:0000160">
    <property type="term" value="P:phosphorelay signal transduction system"/>
    <property type="evidence" value="ECO:0007669"/>
    <property type="project" value="InterPro"/>
</dbReference>
<protein>
    <submittedName>
        <fullName evidence="9">Response regulator</fullName>
    </submittedName>
</protein>
<dbReference type="InterPro" id="IPR039420">
    <property type="entry name" value="WalR-like"/>
</dbReference>
<dbReference type="SUPFAM" id="SSF52172">
    <property type="entry name" value="CheY-like"/>
    <property type="match status" value="1"/>
</dbReference>
<dbReference type="GO" id="GO:0006355">
    <property type="term" value="P:regulation of DNA-templated transcription"/>
    <property type="evidence" value="ECO:0007669"/>
    <property type="project" value="InterPro"/>
</dbReference>
<evidence type="ECO:0000256" key="3">
    <source>
        <dbReference type="ARBA" id="ARBA00023125"/>
    </source>
</evidence>
<dbReference type="Gene3D" id="3.40.50.2300">
    <property type="match status" value="1"/>
</dbReference>
<organism evidence="9">
    <name type="scientific">Streptomyces sp. NBC_00148</name>
    <dbReference type="NCBI Taxonomy" id="2903626"/>
    <lineage>
        <taxon>Bacteria</taxon>
        <taxon>Bacillati</taxon>
        <taxon>Actinomycetota</taxon>
        <taxon>Actinomycetes</taxon>
        <taxon>Kitasatosporales</taxon>
        <taxon>Streptomycetaceae</taxon>
        <taxon>Streptomyces</taxon>
    </lineage>
</organism>
<evidence type="ECO:0000313" key="9">
    <source>
        <dbReference type="EMBL" id="WTQ76276.1"/>
    </source>
</evidence>
<keyword evidence="4" id="KW-0804">Transcription</keyword>
<feature type="region of interest" description="Disordered" evidence="6">
    <location>
        <begin position="227"/>
        <end position="279"/>
    </location>
</feature>
<dbReference type="PRINTS" id="PR00038">
    <property type="entry name" value="HTHLUXR"/>
</dbReference>
<dbReference type="SMART" id="SM00448">
    <property type="entry name" value="REC"/>
    <property type="match status" value="1"/>
</dbReference>
<evidence type="ECO:0000256" key="2">
    <source>
        <dbReference type="ARBA" id="ARBA00023015"/>
    </source>
</evidence>
<reference evidence="9" key="1">
    <citation type="submission" date="2022-10" db="EMBL/GenBank/DDBJ databases">
        <title>The complete genomes of actinobacterial strains from the NBC collection.</title>
        <authorList>
            <person name="Joergensen T.S."/>
            <person name="Alvarez Arevalo M."/>
            <person name="Sterndorff E.B."/>
            <person name="Faurdal D."/>
            <person name="Vuksanovic O."/>
            <person name="Mourched A.-S."/>
            <person name="Charusanti P."/>
            <person name="Shaw S."/>
            <person name="Blin K."/>
            <person name="Weber T."/>
        </authorList>
    </citation>
    <scope>NUCLEOTIDE SEQUENCE</scope>
    <source>
        <strain evidence="9">NBC_00148</strain>
    </source>
</reference>
<dbReference type="SUPFAM" id="SSF46894">
    <property type="entry name" value="C-terminal effector domain of the bipartite response regulators"/>
    <property type="match status" value="1"/>
</dbReference>
<dbReference type="CDD" id="cd17535">
    <property type="entry name" value="REC_NarL-like"/>
    <property type="match status" value="1"/>
</dbReference>
<dbReference type="PANTHER" id="PTHR43214:SF24">
    <property type="entry name" value="TRANSCRIPTIONAL REGULATORY PROTEIN NARL-RELATED"/>
    <property type="match status" value="1"/>
</dbReference>